<sequence>MQSLQVHAAHSRPACIAGSALRGQVLSARPVQAQRSLTRRVASASSEEDNASSRAAAGVFKEKPAYEVGKKYVPGSSKPAPEKKAPPPESDDDGDNASVRAAAGVFKEKPAYEVGKKYKPGSK</sequence>
<accession>A0AAW1NLH6</accession>
<keyword evidence="3" id="KW-1185">Reference proteome</keyword>
<protein>
    <submittedName>
        <fullName evidence="2">Uncharacterized protein</fullName>
    </submittedName>
</protein>
<evidence type="ECO:0000313" key="3">
    <source>
        <dbReference type="Proteomes" id="UP001465755"/>
    </source>
</evidence>
<feature type="compositionally biased region" description="Basic and acidic residues" evidence="1">
    <location>
        <begin position="60"/>
        <end position="70"/>
    </location>
</feature>
<name>A0AAW1NLH6_9CHLO</name>
<gene>
    <name evidence="2" type="ORF">WJX73_006144</name>
</gene>
<evidence type="ECO:0000313" key="2">
    <source>
        <dbReference type="EMBL" id="KAK9788710.1"/>
    </source>
</evidence>
<proteinExistence type="predicted"/>
<dbReference type="Proteomes" id="UP001465755">
    <property type="component" value="Unassembled WGS sequence"/>
</dbReference>
<evidence type="ECO:0000256" key="1">
    <source>
        <dbReference type="SAM" id="MobiDB-lite"/>
    </source>
</evidence>
<dbReference type="EMBL" id="JALJOQ010000221">
    <property type="protein sequence ID" value="KAK9788710.1"/>
    <property type="molecule type" value="Genomic_DNA"/>
</dbReference>
<dbReference type="AlphaFoldDB" id="A0AAW1NLH6"/>
<feature type="region of interest" description="Disordered" evidence="1">
    <location>
        <begin position="31"/>
        <end position="105"/>
    </location>
</feature>
<comment type="caution">
    <text evidence="2">The sequence shown here is derived from an EMBL/GenBank/DDBJ whole genome shotgun (WGS) entry which is preliminary data.</text>
</comment>
<reference evidence="2 3" key="1">
    <citation type="journal article" date="2024" name="Nat. Commun.">
        <title>Phylogenomics reveals the evolutionary origins of lichenization in chlorophyte algae.</title>
        <authorList>
            <person name="Puginier C."/>
            <person name="Libourel C."/>
            <person name="Otte J."/>
            <person name="Skaloud P."/>
            <person name="Haon M."/>
            <person name="Grisel S."/>
            <person name="Petersen M."/>
            <person name="Berrin J.G."/>
            <person name="Delaux P.M."/>
            <person name="Dal Grande F."/>
            <person name="Keller J."/>
        </authorList>
    </citation>
    <scope>NUCLEOTIDE SEQUENCE [LARGE SCALE GENOMIC DNA]</scope>
    <source>
        <strain evidence="2 3">SAG 2036</strain>
    </source>
</reference>
<organism evidence="2 3">
    <name type="scientific">Symbiochloris irregularis</name>
    <dbReference type="NCBI Taxonomy" id="706552"/>
    <lineage>
        <taxon>Eukaryota</taxon>
        <taxon>Viridiplantae</taxon>
        <taxon>Chlorophyta</taxon>
        <taxon>core chlorophytes</taxon>
        <taxon>Trebouxiophyceae</taxon>
        <taxon>Trebouxiales</taxon>
        <taxon>Trebouxiaceae</taxon>
        <taxon>Symbiochloris</taxon>
    </lineage>
</organism>